<dbReference type="Proteomes" id="UP001066276">
    <property type="component" value="Chromosome 4_2"/>
</dbReference>
<organism evidence="1 2">
    <name type="scientific">Pleurodeles waltl</name>
    <name type="common">Iberian ribbed newt</name>
    <dbReference type="NCBI Taxonomy" id="8319"/>
    <lineage>
        <taxon>Eukaryota</taxon>
        <taxon>Metazoa</taxon>
        <taxon>Chordata</taxon>
        <taxon>Craniata</taxon>
        <taxon>Vertebrata</taxon>
        <taxon>Euteleostomi</taxon>
        <taxon>Amphibia</taxon>
        <taxon>Batrachia</taxon>
        <taxon>Caudata</taxon>
        <taxon>Salamandroidea</taxon>
        <taxon>Salamandridae</taxon>
        <taxon>Pleurodelinae</taxon>
        <taxon>Pleurodeles</taxon>
    </lineage>
</organism>
<dbReference type="EMBL" id="JANPWB010000008">
    <property type="protein sequence ID" value="KAJ1160961.1"/>
    <property type="molecule type" value="Genomic_DNA"/>
</dbReference>
<proteinExistence type="predicted"/>
<sequence length="177" mass="18092">MAESGHRGSKCSRTGALLEVMMLSMDATDQAIALLKSWPPVPKEQVERARRAGGPLRDAFPPVLKTVHWQKKSRVIPLGLAGSKQVTPNQDPICVAVALAGLTPALVTPGQATVQSVTAVALATSQGVALTLGGTDQMTVQGTMGNVSGAAATGSVVRNVVSGIARVNFTGGLAQQG</sequence>
<name>A0AAV7SAV3_PLEWA</name>
<comment type="caution">
    <text evidence="1">The sequence shown here is derived from an EMBL/GenBank/DDBJ whole genome shotgun (WGS) entry which is preliminary data.</text>
</comment>
<gene>
    <name evidence="1" type="ORF">NDU88_001450</name>
</gene>
<reference evidence="1" key="1">
    <citation type="journal article" date="2022" name="bioRxiv">
        <title>Sequencing and chromosome-scale assembly of the giantPleurodeles waltlgenome.</title>
        <authorList>
            <person name="Brown T."/>
            <person name="Elewa A."/>
            <person name="Iarovenko S."/>
            <person name="Subramanian E."/>
            <person name="Araus A.J."/>
            <person name="Petzold A."/>
            <person name="Susuki M."/>
            <person name="Suzuki K.-i.T."/>
            <person name="Hayashi T."/>
            <person name="Toyoda A."/>
            <person name="Oliveira C."/>
            <person name="Osipova E."/>
            <person name="Leigh N.D."/>
            <person name="Simon A."/>
            <person name="Yun M.H."/>
        </authorList>
    </citation>
    <scope>NUCLEOTIDE SEQUENCE</scope>
    <source>
        <strain evidence="1">20211129_DDA</strain>
        <tissue evidence="1">Liver</tissue>
    </source>
</reference>
<evidence type="ECO:0000313" key="2">
    <source>
        <dbReference type="Proteomes" id="UP001066276"/>
    </source>
</evidence>
<dbReference type="AlphaFoldDB" id="A0AAV7SAV3"/>
<protein>
    <submittedName>
        <fullName evidence="1">Uncharacterized protein</fullName>
    </submittedName>
</protein>
<evidence type="ECO:0000313" key="1">
    <source>
        <dbReference type="EMBL" id="KAJ1160961.1"/>
    </source>
</evidence>
<accession>A0AAV7SAV3</accession>
<keyword evidence="2" id="KW-1185">Reference proteome</keyword>